<gene>
    <name evidence="1" type="ORF">CK203_004321</name>
</gene>
<sequence length="141" mass="15887">MVERFLLSLQGKRVVINLEDKLWWKETKDGSSIASEVDPSWVAWCICGQEACKVRRNLMTIVRVNGATLVGVDEIKDGVCNAFHALLSKSGDWRSSSRGLCFVMLGSDSSKSLEEPFLRWKFSLLFPVLVGMRLQVHMVLP</sequence>
<name>A0A438KAG4_VITVI</name>
<reference evidence="1 2" key="1">
    <citation type="journal article" date="2018" name="PLoS Genet.">
        <title>Population sequencing reveals clonal diversity and ancestral inbreeding in the grapevine cultivar Chardonnay.</title>
        <authorList>
            <person name="Roach M.J."/>
            <person name="Johnson D.L."/>
            <person name="Bohlmann J."/>
            <person name="van Vuuren H.J."/>
            <person name="Jones S.J."/>
            <person name="Pretorius I.S."/>
            <person name="Schmidt S.A."/>
            <person name="Borneman A.R."/>
        </authorList>
    </citation>
    <scope>NUCLEOTIDE SEQUENCE [LARGE SCALE GENOMIC DNA]</scope>
    <source>
        <strain evidence="2">cv. Chardonnay</strain>
        <tissue evidence="1">Leaf</tissue>
    </source>
</reference>
<proteinExistence type="predicted"/>
<dbReference type="EMBL" id="QGNW01000012">
    <property type="protein sequence ID" value="RVX18177.1"/>
    <property type="molecule type" value="Genomic_DNA"/>
</dbReference>
<dbReference type="AlphaFoldDB" id="A0A438KAG4"/>
<protein>
    <submittedName>
        <fullName evidence="1">Uncharacterized protein</fullName>
    </submittedName>
</protein>
<organism evidence="1 2">
    <name type="scientific">Vitis vinifera</name>
    <name type="common">Grape</name>
    <dbReference type="NCBI Taxonomy" id="29760"/>
    <lineage>
        <taxon>Eukaryota</taxon>
        <taxon>Viridiplantae</taxon>
        <taxon>Streptophyta</taxon>
        <taxon>Embryophyta</taxon>
        <taxon>Tracheophyta</taxon>
        <taxon>Spermatophyta</taxon>
        <taxon>Magnoliopsida</taxon>
        <taxon>eudicotyledons</taxon>
        <taxon>Gunneridae</taxon>
        <taxon>Pentapetalae</taxon>
        <taxon>rosids</taxon>
        <taxon>Vitales</taxon>
        <taxon>Vitaceae</taxon>
        <taxon>Viteae</taxon>
        <taxon>Vitis</taxon>
    </lineage>
</organism>
<evidence type="ECO:0000313" key="1">
    <source>
        <dbReference type="EMBL" id="RVX18177.1"/>
    </source>
</evidence>
<accession>A0A438KAG4</accession>
<comment type="caution">
    <text evidence="1">The sequence shown here is derived from an EMBL/GenBank/DDBJ whole genome shotgun (WGS) entry which is preliminary data.</text>
</comment>
<evidence type="ECO:0000313" key="2">
    <source>
        <dbReference type="Proteomes" id="UP000288805"/>
    </source>
</evidence>
<dbReference type="Proteomes" id="UP000288805">
    <property type="component" value="Unassembled WGS sequence"/>
</dbReference>